<dbReference type="PROSITE" id="PS50865">
    <property type="entry name" value="ZF_MYND_2"/>
    <property type="match status" value="1"/>
</dbReference>
<accession>A0AAD6WTQ0</accession>
<dbReference type="SUPFAM" id="SSF144232">
    <property type="entry name" value="HIT/MYND zinc finger-like"/>
    <property type="match status" value="1"/>
</dbReference>
<name>A0AAD6WTQ0_9AGAR</name>
<comment type="caution">
    <text evidence="6">The sequence shown here is derived from an EMBL/GenBank/DDBJ whole genome shotgun (WGS) entry which is preliminary data.</text>
</comment>
<keyword evidence="2 4" id="KW-0863">Zinc-finger</keyword>
<organism evidence="6 7">
    <name type="scientific">Mycena alexandri</name>
    <dbReference type="NCBI Taxonomy" id="1745969"/>
    <lineage>
        <taxon>Eukaryota</taxon>
        <taxon>Fungi</taxon>
        <taxon>Dikarya</taxon>
        <taxon>Basidiomycota</taxon>
        <taxon>Agaricomycotina</taxon>
        <taxon>Agaricomycetes</taxon>
        <taxon>Agaricomycetidae</taxon>
        <taxon>Agaricales</taxon>
        <taxon>Marasmiineae</taxon>
        <taxon>Mycenaceae</taxon>
        <taxon>Mycena</taxon>
    </lineage>
</organism>
<feature type="domain" description="MYND-type" evidence="5">
    <location>
        <begin position="479"/>
        <end position="543"/>
    </location>
</feature>
<dbReference type="EMBL" id="JARJCM010000133">
    <property type="protein sequence ID" value="KAJ7026768.1"/>
    <property type="molecule type" value="Genomic_DNA"/>
</dbReference>
<evidence type="ECO:0000313" key="6">
    <source>
        <dbReference type="EMBL" id="KAJ7026768.1"/>
    </source>
</evidence>
<keyword evidence="3" id="KW-0862">Zinc</keyword>
<proteinExistence type="predicted"/>
<keyword evidence="1" id="KW-0479">Metal-binding</keyword>
<dbReference type="Gene3D" id="6.10.140.2220">
    <property type="match status" value="1"/>
</dbReference>
<dbReference type="Pfam" id="PF01753">
    <property type="entry name" value="zf-MYND"/>
    <property type="match status" value="1"/>
</dbReference>
<sequence length="553" mass="62238">MSQPLSIFFTIMPSMSMPAELLASLKDDNFWRSLEAITKKAEKVMPQVTVASHKRGDSGTLDQRIEDRSEFARMGVKLATITGSPLLDPGCVPNRQLPVPNGMTHCVNLVNKIVRKDYGRPGQRVELAKLPYLLKRIRHLLRVFYDFKVGQRVHPDMVFCDWEKTFDVGLTLHQVGLCLQLDPPRLRAVMEAGGRELEVFLLDDDLDVGDFRKTAMIVEQRVAADVESEDSDRVAAGEIEQAAGKDLAAHVMAWFYGDMSVAFILNERAESTPDEKRWAQKAVKRLVQWSTSATLRGTLGDSLTDAMRPIYWSTPVLTKFCQAGGLAALFGDWVNSSCRDLCEEALKELPDVAWRNQTSASLAAITRELQAKLNQESVEIADTPIFIDACFSMYTHYGLAPLQKAGRRESPQDPVVFYYLAHHLKRLPPPANTAPQRADFAHLLADYTAMPRSMQKRYGWANLTVSGRWDCLDSYGCEAEGCPEKATLEQLRARRVRGVREPAVERRLEEWGSKAMACKACGRVAYCSAACQRVHWPTHKPECLKHRNAKRRL</sequence>
<evidence type="ECO:0000256" key="1">
    <source>
        <dbReference type="ARBA" id="ARBA00022723"/>
    </source>
</evidence>
<evidence type="ECO:0000256" key="4">
    <source>
        <dbReference type="PROSITE-ProRule" id="PRU00134"/>
    </source>
</evidence>
<evidence type="ECO:0000259" key="5">
    <source>
        <dbReference type="PROSITE" id="PS50865"/>
    </source>
</evidence>
<dbReference type="GO" id="GO:0008270">
    <property type="term" value="F:zinc ion binding"/>
    <property type="evidence" value="ECO:0007669"/>
    <property type="project" value="UniProtKB-KW"/>
</dbReference>
<reference evidence="6" key="1">
    <citation type="submission" date="2023-03" db="EMBL/GenBank/DDBJ databases">
        <title>Massive genome expansion in bonnet fungi (Mycena s.s.) driven by repeated elements and novel gene families across ecological guilds.</title>
        <authorList>
            <consortium name="Lawrence Berkeley National Laboratory"/>
            <person name="Harder C.B."/>
            <person name="Miyauchi S."/>
            <person name="Viragh M."/>
            <person name="Kuo A."/>
            <person name="Thoen E."/>
            <person name="Andreopoulos B."/>
            <person name="Lu D."/>
            <person name="Skrede I."/>
            <person name="Drula E."/>
            <person name="Henrissat B."/>
            <person name="Morin E."/>
            <person name="Kohler A."/>
            <person name="Barry K."/>
            <person name="LaButti K."/>
            <person name="Morin E."/>
            <person name="Salamov A."/>
            <person name="Lipzen A."/>
            <person name="Mereny Z."/>
            <person name="Hegedus B."/>
            <person name="Baldrian P."/>
            <person name="Stursova M."/>
            <person name="Weitz H."/>
            <person name="Taylor A."/>
            <person name="Grigoriev I.V."/>
            <person name="Nagy L.G."/>
            <person name="Martin F."/>
            <person name="Kauserud H."/>
        </authorList>
    </citation>
    <scope>NUCLEOTIDE SEQUENCE</scope>
    <source>
        <strain evidence="6">CBHHK200</strain>
    </source>
</reference>
<gene>
    <name evidence="6" type="ORF">C8F04DRAFT_1124194</name>
</gene>
<protein>
    <recommendedName>
        <fullName evidence="5">MYND-type domain-containing protein</fullName>
    </recommendedName>
</protein>
<evidence type="ECO:0000256" key="3">
    <source>
        <dbReference type="ARBA" id="ARBA00022833"/>
    </source>
</evidence>
<keyword evidence="7" id="KW-1185">Reference proteome</keyword>
<evidence type="ECO:0000313" key="7">
    <source>
        <dbReference type="Proteomes" id="UP001218188"/>
    </source>
</evidence>
<dbReference type="Proteomes" id="UP001218188">
    <property type="component" value="Unassembled WGS sequence"/>
</dbReference>
<dbReference type="InterPro" id="IPR002893">
    <property type="entry name" value="Znf_MYND"/>
</dbReference>
<evidence type="ECO:0000256" key="2">
    <source>
        <dbReference type="ARBA" id="ARBA00022771"/>
    </source>
</evidence>
<dbReference type="AlphaFoldDB" id="A0AAD6WTQ0"/>